<evidence type="ECO:0000256" key="1">
    <source>
        <dbReference type="ARBA" id="ARBA00022741"/>
    </source>
</evidence>
<dbReference type="Gene3D" id="1.10.8.60">
    <property type="match status" value="1"/>
</dbReference>
<dbReference type="EMBL" id="CAJVPY010056440">
    <property type="protein sequence ID" value="CAG8818346.1"/>
    <property type="molecule type" value="Genomic_DNA"/>
</dbReference>
<protein>
    <submittedName>
        <fullName evidence="4">4302_t:CDS:1</fullName>
    </submittedName>
</protein>
<dbReference type="AlphaFoldDB" id="A0A9N9KCM2"/>
<accession>A0A9N9KCM2</accession>
<proteinExistence type="predicted"/>
<dbReference type="GO" id="GO:0005524">
    <property type="term" value="F:ATP binding"/>
    <property type="evidence" value="ECO:0007669"/>
    <property type="project" value="UniProtKB-KW"/>
</dbReference>
<evidence type="ECO:0000313" key="4">
    <source>
        <dbReference type="EMBL" id="CAG8818346.1"/>
    </source>
</evidence>
<name>A0A9N9KCM2_9GLOM</name>
<dbReference type="Pfam" id="PF09336">
    <property type="entry name" value="Vps4_C"/>
    <property type="match status" value="1"/>
</dbReference>
<comment type="caution">
    <text evidence="4">The sequence shown here is derived from an EMBL/GenBank/DDBJ whole genome shotgun (WGS) entry which is preliminary data.</text>
</comment>
<evidence type="ECO:0000256" key="2">
    <source>
        <dbReference type="ARBA" id="ARBA00022840"/>
    </source>
</evidence>
<reference evidence="4" key="1">
    <citation type="submission" date="2021-06" db="EMBL/GenBank/DDBJ databases">
        <authorList>
            <person name="Kallberg Y."/>
            <person name="Tangrot J."/>
            <person name="Rosling A."/>
        </authorList>
    </citation>
    <scope>NUCLEOTIDE SEQUENCE</scope>
    <source>
        <strain evidence="4">MA453B</strain>
    </source>
</reference>
<feature type="non-terminal residue" evidence="4">
    <location>
        <position position="89"/>
    </location>
</feature>
<keyword evidence="2" id="KW-0067">ATP-binding</keyword>
<feature type="domain" description="Spastin/Vps4 C-terminal" evidence="3">
    <location>
        <begin position="36"/>
        <end position="88"/>
    </location>
</feature>
<dbReference type="Proteomes" id="UP000789405">
    <property type="component" value="Unassembled WGS sequence"/>
</dbReference>
<dbReference type="OrthoDB" id="29072at2759"/>
<gene>
    <name evidence="4" type="ORF">DERYTH_LOCUS26608</name>
</gene>
<keyword evidence="5" id="KW-1185">Reference proteome</keyword>
<evidence type="ECO:0000313" key="5">
    <source>
        <dbReference type="Proteomes" id="UP000789405"/>
    </source>
</evidence>
<dbReference type="InterPro" id="IPR015415">
    <property type="entry name" value="Spast_Vps4_C"/>
</dbReference>
<keyword evidence="1" id="KW-0547">Nucleotide-binding</keyword>
<sequence>YSGSDIAVVVRDALMEPVRKIDAHCRDNPEITKQYLTPCSPGDLGAKEMTWMQVDSDSLLEPELTLKDFIKAIQIARPTVNADDIKAHT</sequence>
<feature type="non-terminal residue" evidence="4">
    <location>
        <position position="1"/>
    </location>
</feature>
<organism evidence="4 5">
    <name type="scientific">Dentiscutata erythropus</name>
    <dbReference type="NCBI Taxonomy" id="1348616"/>
    <lineage>
        <taxon>Eukaryota</taxon>
        <taxon>Fungi</taxon>
        <taxon>Fungi incertae sedis</taxon>
        <taxon>Mucoromycota</taxon>
        <taxon>Glomeromycotina</taxon>
        <taxon>Glomeromycetes</taxon>
        <taxon>Diversisporales</taxon>
        <taxon>Gigasporaceae</taxon>
        <taxon>Dentiscutata</taxon>
    </lineage>
</organism>
<evidence type="ECO:0000259" key="3">
    <source>
        <dbReference type="Pfam" id="PF09336"/>
    </source>
</evidence>